<feature type="region of interest" description="Disordered" evidence="1">
    <location>
        <begin position="294"/>
        <end position="315"/>
    </location>
</feature>
<evidence type="ECO:0000256" key="1">
    <source>
        <dbReference type="SAM" id="MobiDB-lite"/>
    </source>
</evidence>
<reference evidence="3" key="1">
    <citation type="journal article" date="2019" name="Int. J. Syst. Evol. Microbiol.">
        <title>The Global Catalogue of Microorganisms (GCM) 10K type strain sequencing project: providing services to taxonomists for standard genome sequencing and annotation.</title>
        <authorList>
            <consortium name="The Broad Institute Genomics Platform"/>
            <consortium name="The Broad Institute Genome Sequencing Center for Infectious Disease"/>
            <person name="Wu L."/>
            <person name="Ma J."/>
        </authorList>
    </citation>
    <scope>NUCLEOTIDE SEQUENCE [LARGE SCALE GENOMIC DNA]</scope>
    <source>
        <strain evidence="3">JCM 16603</strain>
    </source>
</reference>
<keyword evidence="3" id="KW-1185">Reference proteome</keyword>
<evidence type="ECO:0000313" key="3">
    <source>
        <dbReference type="Proteomes" id="UP001501310"/>
    </source>
</evidence>
<name>A0ABP7S006_9SPHN</name>
<proteinExistence type="predicted"/>
<sequence length="315" mass="34021">MATPATPATLDDSTPLAQRLALAGEGATRLDGWTPARMAAFVDALAATGCVETACAHVGMAKSGLYEARRRNPLFALAWEDALLDGALPRLADELLTHAFKGSVERYYRDGELTGERHFTDTRLGLALLKRLDRKAAERAAADKAAAEKERLAAAQAARIAARDAEFAGFGKVDEVDDRAFIPTLDHPHPRIVRTPTGWQTSFPPPADRAAEDEARAFDDGCEDFPFGGDTFDPLVIQDLAPEDRWPGSPGYKRYCTVAEETALDRWVDRQFAPVHAEHARFFDVFASHGGNDDTGLLLPPGDGAPTASPPSLQA</sequence>
<evidence type="ECO:0000313" key="2">
    <source>
        <dbReference type="EMBL" id="GAA4004531.1"/>
    </source>
</evidence>
<dbReference type="Proteomes" id="UP001501310">
    <property type="component" value="Unassembled WGS sequence"/>
</dbReference>
<dbReference type="EMBL" id="BAAAZD010000002">
    <property type="protein sequence ID" value="GAA4004531.1"/>
    <property type="molecule type" value="Genomic_DNA"/>
</dbReference>
<organism evidence="2 3">
    <name type="scientific">Sphingomonas humi</name>
    <dbReference type="NCBI Taxonomy" id="335630"/>
    <lineage>
        <taxon>Bacteria</taxon>
        <taxon>Pseudomonadati</taxon>
        <taxon>Pseudomonadota</taxon>
        <taxon>Alphaproteobacteria</taxon>
        <taxon>Sphingomonadales</taxon>
        <taxon>Sphingomonadaceae</taxon>
        <taxon>Sphingomonas</taxon>
    </lineage>
</organism>
<dbReference type="RefSeq" id="WP_344709683.1">
    <property type="nucleotide sequence ID" value="NZ_BAAAZD010000002.1"/>
</dbReference>
<protein>
    <submittedName>
        <fullName evidence="2">Uncharacterized protein</fullName>
    </submittedName>
</protein>
<accession>A0ABP7S006</accession>
<gene>
    <name evidence="2" type="ORF">GCM10022211_15620</name>
</gene>
<comment type="caution">
    <text evidence="2">The sequence shown here is derived from an EMBL/GenBank/DDBJ whole genome shotgun (WGS) entry which is preliminary data.</text>
</comment>